<feature type="transmembrane region" description="Helical" evidence="1">
    <location>
        <begin position="191"/>
        <end position="211"/>
    </location>
</feature>
<evidence type="ECO:0000313" key="2">
    <source>
        <dbReference type="EMBL" id="AKG35627.1"/>
    </source>
</evidence>
<accession>A0A0F7FAG3</accession>
<organism evidence="2 3">
    <name type="scientific">Paenibacillus durus ATCC 35681</name>
    <dbReference type="NCBI Taxonomy" id="1333534"/>
    <lineage>
        <taxon>Bacteria</taxon>
        <taxon>Bacillati</taxon>
        <taxon>Bacillota</taxon>
        <taxon>Bacilli</taxon>
        <taxon>Bacillales</taxon>
        <taxon>Paenibacillaceae</taxon>
        <taxon>Paenibacillus</taxon>
    </lineage>
</organism>
<dbReference type="OrthoDB" id="1701852at2"/>
<dbReference type="InterPro" id="IPR021205">
    <property type="entry name" value="Lanti_perm_SpaE/MutE/EpiE-like"/>
</dbReference>
<proteinExistence type="predicted"/>
<protein>
    <recommendedName>
        <fullName evidence="4">Lantibiotic ABC transporter permease</fullName>
    </recommendedName>
</protein>
<dbReference type="Proteomes" id="UP000034189">
    <property type="component" value="Chromosome"/>
</dbReference>
<dbReference type="Pfam" id="PF12730">
    <property type="entry name" value="ABC2_membrane_4"/>
    <property type="match status" value="1"/>
</dbReference>
<evidence type="ECO:0000313" key="3">
    <source>
        <dbReference type="Proteomes" id="UP000034189"/>
    </source>
</evidence>
<dbReference type="HOGENOM" id="CLU_077103_0_1_9"/>
<keyword evidence="1" id="KW-0472">Membrane</keyword>
<feature type="transmembrane region" description="Helical" evidence="1">
    <location>
        <begin position="58"/>
        <end position="77"/>
    </location>
</feature>
<dbReference type="EMBL" id="CP011114">
    <property type="protein sequence ID" value="AKG35627.1"/>
    <property type="molecule type" value="Genomic_DNA"/>
</dbReference>
<feature type="transmembrane region" description="Helical" evidence="1">
    <location>
        <begin position="135"/>
        <end position="158"/>
    </location>
</feature>
<reference evidence="2 3" key="2">
    <citation type="journal article" date="2016" name="Genome Announc.">
        <title>Genome Sequence of a Gram-Positive Diazotroph, Paenibacillus durus Type Strain ATCC 35681.</title>
        <authorList>
            <person name="Halim M.A."/>
            <person name="Rahman A.Y."/>
            <person name="Sim K.S."/>
            <person name="Yam H.C."/>
            <person name="Rahim A.A."/>
            <person name="Ghazali A.H."/>
            <person name="Najimudin N."/>
        </authorList>
    </citation>
    <scope>NUCLEOTIDE SEQUENCE [LARGE SCALE GENOMIC DNA]</scope>
    <source>
        <strain evidence="2 3">ATCC 35681</strain>
    </source>
</reference>
<dbReference type="CDD" id="cd21807">
    <property type="entry name" value="ABC-2_lan_permease_MutE_EpiE-like"/>
    <property type="match status" value="1"/>
</dbReference>
<name>A0A0F7FAG3_PAEDU</name>
<reference evidence="2 3" key="1">
    <citation type="submission" date="2015-03" db="EMBL/GenBank/DDBJ databases">
        <authorList>
            <person name="Abdul Halim M."/>
        </authorList>
    </citation>
    <scope>NUCLEOTIDE SEQUENCE [LARGE SCALE GENOMIC DNA]</scope>
    <source>
        <strain evidence="2 3">ATCC 35681</strain>
    </source>
</reference>
<dbReference type="PATRIC" id="fig|1333534.5.peg.3182"/>
<feature type="transmembrane region" description="Helical" evidence="1">
    <location>
        <begin position="20"/>
        <end position="38"/>
    </location>
</feature>
<sequence length="255" mass="28468">MMLKSIHSEWIKSRRTAIPWLLFLAPIAVTGIAALYVYPHHLEKDAWTRMLDLINQLWFAVWFPLAWGLLSGLSTHLESASGGWRALRIRNVSPATLYGSKIAVLVIQTLLSTLWLAILTMIAGKMVAIPFEAPWLGFIASFGTGWIASLPLLIVSLWLAEGLGWAIAVGFGTLGILIASLIGATRLGVGIWQFIPWSWPIRLTYFVYAFITKSIEMEMTPVVLVVFWSVFASSIGLSAIFAYFSIKWFHGREVK</sequence>
<feature type="transmembrane region" description="Helical" evidence="1">
    <location>
        <begin position="98"/>
        <end position="123"/>
    </location>
</feature>
<gene>
    <name evidence="2" type="ORF">VK70_14445</name>
</gene>
<keyword evidence="1" id="KW-1133">Transmembrane helix</keyword>
<feature type="transmembrane region" description="Helical" evidence="1">
    <location>
        <begin position="223"/>
        <end position="246"/>
    </location>
</feature>
<evidence type="ECO:0008006" key="4">
    <source>
        <dbReference type="Google" id="ProtNLM"/>
    </source>
</evidence>
<evidence type="ECO:0000256" key="1">
    <source>
        <dbReference type="SAM" id="Phobius"/>
    </source>
</evidence>
<feature type="transmembrane region" description="Helical" evidence="1">
    <location>
        <begin position="165"/>
        <end position="185"/>
    </location>
</feature>
<keyword evidence="1" id="KW-0812">Transmembrane</keyword>
<dbReference type="AlphaFoldDB" id="A0A0F7FAG3"/>